<evidence type="ECO:0000256" key="9">
    <source>
        <dbReference type="ARBA" id="ARBA00022984"/>
    </source>
</evidence>
<dbReference type="AlphaFoldDB" id="A0A2V5KYN3"/>
<dbReference type="GO" id="GO:0008955">
    <property type="term" value="F:peptidoglycan glycosyltransferase activity"/>
    <property type="evidence" value="ECO:0007669"/>
    <property type="project" value="UniProtKB-EC"/>
</dbReference>
<dbReference type="Gene3D" id="3.40.710.10">
    <property type="entry name" value="DD-peptidase/beta-lactamase superfamily"/>
    <property type="match status" value="1"/>
</dbReference>
<keyword evidence="5" id="KW-0328">Glycosyltransferase</keyword>
<proteinExistence type="inferred from homology"/>
<dbReference type="EMBL" id="QJVD01000099">
    <property type="protein sequence ID" value="PYI63889.1"/>
    <property type="molecule type" value="Genomic_DNA"/>
</dbReference>
<evidence type="ECO:0000256" key="8">
    <source>
        <dbReference type="ARBA" id="ARBA00022960"/>
    </source>
</evidence>
<sequence length="462" mass="49559">PAQATTVLASDGSTIARFYEQDRQAVTLANMSPSIKNGIVAIEDARFYQHGGIDMTGILRAVVATLQGGREGASTITQQYVNNVIIENLVTSGKTDQAKLGSQKSVTDKINEMKEAIDLEKKMSKDDILQGYLNLIYFGNGAYGIQAAAKLYFNTSAKDLTLPQAAALAGVVNSPSVYDPVAHPANVVTRRNEVLAKMLAQKKITQKDHDAAVKAPLKLHFTKPSQGCVAAATAPYFCDYVQQLVLNDKDFGATPEERTKFLYQGGLTIKTTLDPKLQKVAQAQVDGSMSATDPLQRGAAVVSVQPGTGKVLTMAQNTVYNPATKPGNYMGNFALPVKDANGLPLHGSGGFQIGSTFKPFVFAEWLNSGHSMMTNIDGSVRDYPVGYPWKNSCGSTTGSYDPTQPGQSLLPNDDPDHYYSMTAYLGLAISINTITFQTATQLDFCNIQKMATAAGLKNGQTN</sequence>
<evidence type="ECO:0000259" key="14">
    <source>
        <dbReference type="Pfam" id="PF00912"/>
    </source>
</evidence>
<comment type="caution">
    <text evidence="15">The sequence shown here is derived from an EMBL/GenBank/DDBJ whole genome shotgun (WGS) entry which is preliminary data.</text>
</comment>
<organism evidence="15 16">
    <name type="scientific">Arthrobacter livingstonensis</name>
    <dbReference type="NCBI Taxonomy" id="670078"/>
    <lineage>
        <taxon>Bacteria</taxon>
        <taxon>Bacillati</taxon>
        <taxon>Actinomycetota</taxon>
        <taxon>Actinomycetes</taxon>
        <taxon>Micrococcales</taxon>
        <taxon>Micrococcaceae</taxon>
        <taxon>Arthrobacter</taxon>
    </lineage>
</organism>
<keyword evidence="4" id="KW-0645">Protease</keyword>
<dbReference type="PANTHER" id="PTHR32282:SF33">
    <property type="entry name" value="PEPTIDOGLYCAN GLYCOSYLTRANSFERASE"/>
    <property type="match status" value="1"/>
</dbReference>
<evidence type="ECO:0000256" key="3">
    <source>
        <dbReference type="ARBA" id="ARBA00022645"/>
    </source>
</evidence>
<evidence type="ECO:0000313" key="16">
    <source>
        <dbReference type="Proteomes" id="UP000247832"/>
    </source>
</evidence>
<dbReference type="InterPro" id="IPR036950">
    <property type="entry name" value="PBP_transglycosylase"/>
</dbReference>
<comment type="similarity">
    <text evidence="1">In the C-terminal section; belongs to the transpeptidase family.</text>
</comment>
<dbReference type="GO" id="GO:0009002">
    <property type="term" value="F:serine-type D-Ala-D-Ala carboxypeptidase activity"/>
    <property type="evidence" value="ECO:0007669"/>
    <property type="project" value="UniProtKB-EC"/>
</dbReference>
<evidence type="ECO:0000256" key="6">
    <source>
        <dbReference type="ARBA" id="ARBA00022679"/>
    </source>
</evidence>
<feature type="non-terminal residue" evidence="15">
    <location>
        <position position="462"/>
    </location>
</feature>
<dbReference type="SUPFAM" id="SSF53955">
    <property type="entry name" value="Lysozyme-like"/>
    <property type="match status" value="1"/>
</dbReference>
<dbReference type="GO" id="GO:0008360">
    <property type="term" value="P:regulation of cell shape"/>
    <property type="evidence" value="ECO:0007669"/>
    <property type="project" value="UniProtKB-KW"/>
</dbReference>
<comment type="similarity">
    <text evidence="2">In the N-terminal section; belongs to the glycosyltransferase 51 family.</text>
</comment>
<keyword evidence="11" id="KW-0961">Cell wall biogenesis/degradation</keyword>
<dbReference type="PANTHER" id="PTHR32282">
    <property type="entry name" value="BINDING PROTEIN TRANSPEPTIDASE, PUTATIVE-RELATED"/>
    <property type="match status" value="1"/>
</dbReference>
<keyword evidence="10" id="KW-0511">Multifunctional enzyme</keyword>
<keyword evidence="16" id="KW-1185">Reference proteome</keyword>
<evidence type="ECO:0000256" key="13">
    <source>
        <dbReference type="ARBA" id="ARBA00049902"/>
    </source>
</evidence>
<keyword evidence="8" id="KW-0133">Cell shape</keyword>
<keyword evidence="6 15" id="KW-0808">Transferase</keyword>
<dbReference type="Proteomes" id="UP000247832">
    <property type="component" value="Unassembled WGS sequence"/>
</dbReference>
<dbReference type="OrthoDB" id="9766909at2"/>
<dbReference type="FunFam" id="1.10.3810.10:FF:000001">
    <property type="entry name" value="Penicillin-binding protein 1A"/>
    <property type="match status" value="1"/>
</dbReference>
<keyword evidence="9" id="KW-0573">Peptidoglycan synthesis</keyword>
<keyword evidence="7" id="KW-0378">Hydrolase</keyword>
<feature type="non-terminal residue" evidence="15">
    <location>
        <position position="1"/>
    </location>
</feature>
<evidence type="ECO:0000256" key="7">
    <source>
        <dbReference type="ARBA" id="ARBA00022801"/>
    </source>
</evidence>
<evidence type="ECO:0000313" key="15">
    <source>
        <dbReference type="EMBL" id="PYI63889.1"/>
    </source>
</evidence>
<accession>A0A2V5KYN3</accession>
<dbReference type="Gene3D" id="1.10.3810.10">
    <property type="entry name" value="Biosynthetic peptidoglycan transglycosylase-like"/>
    <property type="match status" value="1"/>
</dbReference>
<dbReference type="GO" id="GO:0006508">
    <property type="term" value="P:proteolysis"/>
    <property type="evidence" value="ECO:0007669"/>
    <property type="project" value="UniProtKB-KW"/>
</dbReference>
<dbReference type="SUPFAM" id="SSF56601">
    <property type="entry name" value="beta-lactamase/transpeptidase-like"/>
    <property type="match status" value="1"/>
</dbReference>
<dbReference type="GO" id="GO:0030288">
    <property type="term" value="C:outer membrane-bounded periplasmic space"/>
    <property type="evidence" value="ECO:0007669"/>
    <property type="project" value="TreeGrafter"/>
</dbReference>
<evidence type="ECO:0000256" key="4">
    <source>
        <dbReference type="ARBA" id="ARBA00022670"/>
    </source>
</evidence>
<dbReference type="InterPro" id="IPR001264">
    <property type="entry name" value="Glyco_trans_51"/>
</dbReference>
<keyword evidence="3" id="KW-0121">Carboxypeptidase</keyword>
<name>A0A2V5KYN3_9MICC</name>
<evidence type="ECO:0000256" key="12">
    <source>
        <dbReference type="ARBA" id="ARBA00034000"/>
    </source>
</evidence>
<feature type="domain" description="Glycosyl transferase family 51" evidence="14">
    <location>
        <begin position="12"/>
        <end position="198"/>
    </location>
</feature>
<evidence type="ECO:0000256" key="10">
    <source>
        <dbReference type="ARBA" id="ARBA00023268"/>
    </source>
</evidence>
<protein>
    <submittedName>
        <fullName evidence="15">Glycosyl transferase</fullName>
    </submittedName>
</protein>
<dbReference type="Pfam" id="PF00912">
    <property type="entry name" value="Transgly"/>
    <property type="match status" value="1"/>
</dbReference>
<comment type="catalytic activity">
    <reaction evidence="12">
        <text>Preferential cleavage: (Ac)2-L-Lys-D-Ala-|-D-Ala. Also transpeptidation of peptidyl-alanyl moieties that are N-acyl substituents of D-alanine.</text>
        <dbReference type="EC" id="3.4.16.4"/>
    </reaction>
</comment>
<comment type="catalytic activity">
    <reaction evidence="13">
        <text>[GlcNAc-(1-&gt;4)-Mur2Ac(oyl-L-Ala-gamma-D-Glu-L-Lys-D-Ala-D-Ala)](n)-di-trans,octa-cis-undecaprenyl diphosphate + beta-D-GlcNAc-(1-&gt;4)-Mur2Ac(oyl-L-Ala-gamma-D-Glu-L-Lys-D-Ala-D-Ala)-di-trans,octa-cis-undecaprenyl diphosphate = [GlcNAc-(1-&gt;4)-Mur2Ac(oyl-L-Ala-gamma-D-Glu-L-Lys-D-Ala-D-Ala)](n+1)-di-trans,octa-cis-undecaprenyl diphosphate + di-trans,octa-cis-undecaprenyl diphosphate + H(+)</text>
        <dbReference type="Rhea" id="RHEA:23708"/>
        <dbReference type="Rhea" id="RHEA-COMP:9602"/>
        <dbReference type="Rhea" id="RHEA-COMP:9603"/>
        <dbReference type="ChEBI" id="CHEBI:15378"/>
        <dbReference type="ChEBI" id="CHEBI:58405"/>
        <dbReference type="ChEBI" id="CHEBI:60033"/>
        <dbReference type="ChEBI" id="CHEBI:78435"/>
        <dbReference type="EC" id="2.4.99.28"/>
    </reaction>
</comment>
<evidence type="ECO:0000256" key="11">
    <source>
        <dbReference type="ARBA" id="ARBA00023316"/>
    </source>
</evidence>
<dbReference type="GO" id="GO:0009252">
    <property type="term" value="P:peptidoglycan biosynthetic process"/>
    <property type="evidence" value="ECO:0007669"/>
    <property type="project" value="UniProtKB-KW"/>
</dbReference>
<dbReference type="RefSeq" id="WP_110503279.1">
    <property type="nucleotide sequence ID" value="NZ_QJVD01000099.1"/>
</dbReference>
<evidence type="ECO:0000256" key="2">
    <source>
        <dbReference type="ARBA" id="ARBA00007739"/>
    </source>
</evidence>
<reference evidence="15 16" key="1">
    <citation type="submission" date="2018-05" db="EMBL/GenBank/DDBJ databases">
        <title>Genetic diversity of glacier-inhabiting Cryobacterium bacteria in China and description of Cryobacterium mengkeensis sp. nov. and Arthrobacter glacialis sp. nov.</title>
        <authorList>
            <person name="Liu Q."/>
            <person name="Xin Y.-H."/>
        </authorList>
    </citation>
    <scope>NUCLEOTIDE SEQUENCE [LARGE SCALE GENOMIC DNA]</scope>
    <source>
        <strain evidence="15 16">LI2</strain>
    </source>
</reference>
<evidence type="ECO:0000256" key="1">
    <source>
        <dbReference type="ARBA" id="ARBA00007090"/>
    </source>
</evidence>
<evidence type="ECO:0000256" key="5">
    <source>
        <dbReference type="ARBA" id="ARBA00022676"/>
    </source>
</evidence>
<dbReference type="InterPro" id="IPR012338">
    <property type="entry name" value="Beta-lactam/transpept-like"/>
</dbReference>
<dbReference type="InterPro" id="IPR050396">
    <property type="entry name" value="Glycosyltr_51/Transpeptidase"/>
</dbReference>
<gene>
    <name evidence="15" type="ORF">CVV68_22900</name>
</gene>
<dbReference type="GO" id="GO:0071555">
    <property type="term" value="P:cell wall organization"/>
    <property type="evidence" value="ECO:0007669"/>
    <property type="project" value="UniProtKB-KW"/>
</dbReference>
<dbReference type="InterPro" id="IPR023346">
    <property type="entry name" value="Lysozyme-like_dom_sf"/>
</dbReference>